<evidence type="ECO:0000259" key="12">
    <source>
        <dbReference type="Pfam" id="PF01729"/>
    </source>
</evidence>
<keyword evidence="8" id="KW-0328">Glycosyltransferase</keyword>
<feature type="domain" description="Quinolinate phosphoribosyl transferase N-terminal" evidence="13">
    <location>
        <begin position="1"/>
        <end position="62"/>
    </location>
</feature>
<evidence type="ECO:0000256" key="11">
    <source>
        <dbReference type="ARBA" id="ARBA00047445"/>
    </source>
</evidence>
<comment type="similarity">
    <text evidence="3">Belongs to the NadC/ModD family.</text>
</comment>
<comment type="subunit">
    <text evidence="4">Hexamer formed by 3 homodimers.</text>
</comment>
<evidence type="ECO:0000313" key="14">
    <source>
        <dbReference type="EMBL" id="KAJ6644939.1"/>
    </source>
</evidence>
<dbReference type="InterPro" id="IPR022412">
    <property type="entry name" value="Quinolinate_PRibosylTrfase_N"/>
</dbReference>
<dbReference type="InterPro" id="IPR013785">
    <property type="entry name" value="Aldolase_TIM"/>
</dbReference>
<evidence type="ECO:0000256" key="3">
    <source>
        <dbReference type="ARBA" id="ARBA00009400"/>
    </source>
</evidence>
<feature type="domain" description="Quinolinate phosphoribosyl transferase C-terminal" evidence="12">
    <location>
        <begin position="64"/>
        <end position="229"/>
    </location>
</feature>
<dbReference type="InterPro" id="IPR037128">
    <property type="entry name" value="Quinolinate_PRibosylTase_N_sf"/>
</dbReference>
<evidence type="ECO:0000313" key="15">
    <source>
        <dbReference type="Proteomes" id="UP001151699"/>
    </source>
</evidence>
<evidence type="ECO:0000256" key="4">
    <source>
        <dbReference type="ARBA" id="ARBA00011218"/>
    </source>
</evidence>
<dbReference type="Proteomes" id="UP001151699">
    <property type="component" value="Chromosome A"/>
</dbReference>
<keyword evidence="9" id="KW-0808">Transferase</keyword>
<dbReference type="Gene3D" id="3.20.20.70">
    <property type="entry name" value="Aldolase class I"/>
    <property type="match status" value="1"/>
</dbReference>
<sequence>MVLCGCSVADYFLNTYSDVEYKFLAKDGEQITAGRKIVEGFGSAKEILALERTILNYLQHLSGVATLTQEYVSKTTGSKAKICDTRKTLPGLRALQKYAVVCGGGCNHRFSLDSSILIKDNHIAICGSVKNAIQKAKACAPHYTKIEVECDDLEQIQQALDCDIDIIMLDNMNLEQIRAAVRLIGGKCLIEVSGGVNLQTIPQIADLNVDFISIGRLTNSARAIDIGLDI</sequence>
<dbReference type="InterPro" id="IPR036068">
    <property type="entry name" value="Nicotinate_pribotase-like_C"/>
</dbReference>
<keyword evidence="7" id="KW-0662">Pyridine nucleotide biosynthesis</keyword>
<dbReference type="Pfam" id="PF01729">
    <property type="entry name" value="QRPTase_C"/>
    <property type="match status" value="1"/>
</dbReference>
<dbReference type="GO" id="GO:0009435">
    <property type="term" value="P:NAD+ biosynthetic process"/>
    <property type="evidence" value="ECO:0007669"/>
    <property type="project" value="InterPro"/>
</dbReference>
<dbReference type="AlphaFoldDB" id="A0A9Q0N7A1"/>
<evidence type="ECO:0000256" key="7">
    <source>
        <dbReference type="ARBA" id="ARBA00022642"/>
    </source>
</evidence>
<dbReference type="NCBIfam" id="TIGR00078">
    <property type="entry name" value="nadC"/>
    <property type="match status" value="1"/>
</dbReference>
<protein>
    <recommendedName>
        <fullName evidence="6">Nicotinate-nucleotide pyrophosphorylase [carboxylating]</fullName>
        <ecNumber evidence="5">2.4.2.19</ecNumber>
    </recommendedName>
    <alternativeName>
        <fullName evidence="10">Quinolinate phosphoribosyltransferase [decarboxylating]</fullName>
    </alternativeName>
</protein>
<dbReference type="CDD" id="cd01572">
    <property type="entry name" value="QPRTase"/>
    <property type="match status" value="1"/>
</dbReference>
<dbReference type="GO" id="GO:0034213">
    <property type="term" value="P:quinolinate catabolic process"/>
    <property type="evidence" value="ECO:0007669"/>
    <property type="project" value="TreeGrafter"/>
</dbReference>
<gene>
    <name evidence="14" type="primary">nadC</name>
    <name evidence="14" type="ORF">Bhyg_00134</name>
</gene>
<dbReference type="Gene3D" id="3.90.1170.20">
    <property type="entry name" value="Quinolinate phosphoribosyl transferase, N-terminal domain"/>
    <property type="match status" value="1"/>
</dbReference>
<dbReference type="Pfam" id="PF02749">
    <property type="entry name" value="QRPTase_N"/>
    <property type="match status" value="1"/>
</dbReference>
<evidence type="ECO:0000256" key="5">
    <source>
        <dbReference type="ARBA" id="ARBA00011944"/>
    </source>
</evidence>
<evidence type="ECO:0000256" key="1">
    <source>
        <dbReference type="ARBA" id="ARBA00003237"/>
    </source>
</evidence>
<evidence type="ECO:0000256" key="8">
    <source>
        <dbReference type="ARBA" id="ARBA00022676"/>
    </source>
</evidence>
<dbReference type="InterPro" id="IPR027277">
    <property type="entry name" value="NadC/ModD"/>
</dbReference>
<evidence type="ECO:0000256" key="6">
    <source>
        <dbReference type="ARBA" id="ARBA00020990"/>
    </source>
</evidence>
<comment type="pathway">
    <text evidence="2">Cofactor biosynthesis; NAD(+) biosynthesis; nicotinate D-ribonucleotide from quinolinate: step 1/1.</text>
</comment>
<comment type="caution">
    <text evidence="14">The sequence shown here is derived from an EMBL/GenBank/DDBJ whole genome shotgun (WGS) entry which is preliminary data.</text>
</comment>
<name>A0A9Q0N7A1_9DIPT</name>
<dbReference type="GO" id="GO:0005737">
    <property type="term" value="C:cytoplasm"/>
    <property type="evidence" value="ECO:0007669"/>
    <property type="project" value="TreeGrafter"/>
</dbReference>
<comment type="catalytic activity">
    <reaction evidence="11">
        <text>nicotinate beta-D-ribonucleotide + CO2 + diphosphate = quinolinate + 5-phospho-alpha-D-ribose 1-diphosphate + 2 H(+)</text>
        <dbReference type="Rhea" id="RHEA:12733"/>
        <dbReference type="ChEBI" id="CHEBI:15378"/>
        <dbReference type="ChEBI" id="CHEBI:16526"/>
        <dbReference type="ChEBI" id="CHEBI:29959"/>
        <dbReference type="ChEBI" id="CHEBI:33019"/>
        <dbReference type="ChEBI" id="CHEBI:57502"/>
        <dbReference type="ChEBI" id="CHEBI:58017"/>
        <dbReference type="EC" id="2.4.2.19"/>
    </reaction>
</comment>
<dbReference type="EMBL" id="WJQU01000001">
    <property type="protein sequence ID" value="KAJ6644939.1"/>
    <property type="molecule type" value="Genomic_DNA"/>
</dbReference>
<dbReference type="OrthoDB" id="10067394at2759"/>
<organism evidence="14 15">
    <name type="scientific">Pseudolycoriella hygida</name>
    <dbReference type="NCBI Taxonomy" id="35572"/>
    <lineage>
        <taxon>Eukaryota</taxon>
        <taxon>Metazoa</taxon>
        <taxon>Ecdysozoa</taxon>
        <taxon>Arthropoda</taxon>
        <taxon>Hexapoda</taxon>
        <taxon>Insecta</taxon>
        <taxon>Pterygota</taxon>
        <taxon>Neoptera</taxon>
        <taxon>Endopterygota</taxon>
        <taxon>Diptera</taxon>
        <taxon>Nematocera</taxon>
        <taxon>Sciaroidea</taxon>
        <taxon>Sciaridae</taxon>
        <taxon>Pseudolycoriella</taxon>
    </lineage>
</organism>
<evidence type="ECO:0000256" key="9">
    <source>
        <dbReference type="ARBA" id="ARBA00022679"/>
    </source>
</evidence>
<proteinExistence type="inferred from homology"/>
<evidence type="ECO:0000256" key="10">
    <source>
        <dbReference type="ARBA" id="ARBA00033102"/>
    </source>
</evidence>
<dbReference type="PANTHER" id="PTHR32179">
    <property type="entry name" value="NICOTINATE-NUCLEOTIDE PYROPHOSPHORYLASE [CARBOXYLATING]"/>
    <property type="match status" value="1"/>
</dbReference>
<reference evidence="14" key="1">
    <citation type="submission" date="2022-07" db="EMBL/GenBank/DDBJ databases">
        <authorList>
            <person name="Trinca V."/>
            <person name="Uliana J.V.C."/>
            <person name="Torres T.T."/>
            <person name="Ward R.J."/>
            <person name="Monesi N."/>
        </authorList>
    </citation>
    <scope>NUCLEOTIDE SEQUENCE</scope>
    <source>
        <strain evidence="14">HSMRA1968</strain>
        <tissue evidence="14">Whole embryos</tissue>
    </source>
</reference>
<dbReference type="SUPFAM" id="SSF54675">
    <property type="entry name" value="Nicotinate/Quinolinate PRTase N-terminal domain-like"/>
    <property type="match status" value="1"/>
</dbReference>
<dbReference type="EC" id="2.4.2.19" evidence="5"/>
<evidence type="ECO:0000256" key="2">
    <source>
        <dbReference type="ARBA" id="ARBA00004893"/>
    </source>
</evidence>
<dbReference type="InterPro" id="IPR004393">
    <property type="entry name" value="NadC"/>
</dbReference>
<dbReference type="GO" id="GO:0004514">
    <property type="term" value="F:nicotinate-nucleotide diphosphorylase (carboxylating) activity"/>
    <property type="evidence" value="ECO:0007669"/>
    <property type="project" value="UniProtKB-EC"/>
</dbReference>
<dbReference type="InterPro" id="IPR002638">
    <property type="entry name" value="Quinolinate_PRibosylTrfase_C"/>
</dbReference>
<dbReference type="PANTHER" id="PTHR32179:SF3">
    <property type="entry name" value="NICOTINATE-NUCLEOTIDE PYROPHOSPHORYLASE [CARBOXYLATING]"/>
    <property type="match status" value="1"/>
</dbReference>
<keyword evidence="15" id="KW-1185">Reference proteome</keyword>
<dbReference type="FunFam" id="3.20.20.70:FF:000030">
    <property type="entry name" value="Nicotinate-nucleotide pyrophosphorylase, carboxylating"/>
    <property type="match status" value="1"/>
</dbReference>
<evidence type="ECO:0000259" key="13">
    <source>
        <dbReference type="Pfam" id="PF02749"/>
    </source>
</evidence>
<accession>A0A9Q0N7A1</accession>
<dbReference type="SUPFAM" id="SSF51690">
    <property type="entry name" value="Nicotinate/Quinolinate PRTase C-terminal domain-like"/>
    <property type="match status" value="1"/>
</dbReference>
<comment type="function">
    <text evidence="1">Involved in the catabolism of quinolinic acid (QA).</text>
</comment>